<dbReference type="Pfam" id="PF00263">
    <property type="entry name" value="Secretin"/>
    <property type="match status" value="1"/>
</dbReference>
<dbReference type="Gene3D" id="3.30.1370.130">
    <property type="match status" value="1"/>
</dbReference>
<dbReference type="Gene3D" id="3.30.1370.120">
    <property type="match status" value="1"/>
</dbReference>
<evidence type="ECO:0000313" key="10">
    <source>
        <dbReference type="EMBL" id="MEK8050044.1"/>
    </source>
</evidence>
<dbReference type="InterPro" id="IPR004846">
    <property type="entry name" value="T2SS/T3SS_dom"/>
</dbReference>
<dbReference type="InterPro" id="IPR011662">
    <property type="entry name" value="Secretin/TonB_short_N"/>
</dbReference>
<evidence type="ECO:0000256" key="3">
    <source>
        <dbReference type="ARBA" id="ARBA00022729"/>
    </source>
</evidence>
<evidence type="ECO:0000256" key="4">
    <source>
        <dbReference type="ARBA" id="ARBA00023136"/>
    </source>
</evidence>
<comment type="caution">
    <text evidence="10">The sequence shown here is derived from an EMBL/GenBank/DDBJ whole genome shotgun (WGS) entry which is preliminary data.</text>
</comment>
<dbReference type="InterPro" id="IPR001775">
    <property type="entry name" value="GspD/PilQ"/>
</dbReference>
<dbReference type="Pfam" id="PF07660">
    <property type="entry name" value="STN"/>
    <property type="match status" value="1"/>
</dbReference>
<proteinExistence type="inferred from homology"/>
<keyword evidence="5" id="KW-0998">Cell outer membrane</keyword>
<keyword evidence="3" id="KW-0732">Signal</keyword>
<sequence length="725" mass="76370">MTHLLPPSAAHRGNWRRPALAGCALALALLLAGCATPAIDEADRLARAGRYEDAYHRLDAALRDRPDDPALRTAHARQRERVGVALLSQAELALAAGRLDEADRLLARARALDAQQPRLPALQWQLLQARREQQRQADAARHAASAAAVPAPAAAALPAALAAAYQKPVALEFREAPLRQVFETLARASGVNFVFDKDVRGDAKVTVFLRNVSLDEAMRVILATQALDRKLLNDSTVLVYPNTAAKQREHQELVTRSLYLRNADAKQVQTLVRTMTKTRDLHVDERLNALVLRDTPEVVRQAEQLIATLDLPEPEVMMAVEVMEVASSQLESLGLSWPSTVQYGLPGASGQVALGERASFRATVLNPALVATLKGDYGNTNLLANPTIRARSREKAKVQVGDKVPVFSTSQVVNGSVSTSVTVTYLDVGLKLEVEPTVQLDDEVTIKVGLDVSNLVAEVSGPQGATAYRVGQRATSTTLRLKDGETQVLAGLINDEDRRTATGLPGLTQMPLLGKLFGVQGDTRAKSEIVMLITPRIVRRLAPPAPAAATLASGTDSQPGAAPLRLAAGALARVEDSRTGARVATPASQAAGVSGATGTTGATLQLNATREAQVGDTVSVTLSNRASVALSGELQFDASALQAATAAPGRSAGQHPFALNPGDELVTVLRVLPAAAGSTQTVQVVGLSAGNGTAATVEGQAEIQVAGDTAPTGRRRGANPRADTP</sequence>
<evidence type="ECO:0000256" key="6">
    <source>
        <dbReference type="RuleBase" id="RU004003"/>
    </source>
</evidence>
<evidence type="ECO:0000256" key="5">
    <source>
        <dbReference type="ARBA" id="ARBA00023237"/>
    </source>
</evidence>
<evidence type="ECO:0000259" key="9">
    <source>
        <dbReference type="SMART" id="SM00965"/>
    </source>
</evidence>
<evidence type="ECO:0000256" key="1">
    <source>
        <dbReference type="ARBA" id="ARBA00004370"/>
    </source>
</evidence>
<protein>
    <submittedName>
        <fullName evidence="10">Secretin N-terminal domain-containing protein</fullName>
    </submittedName>
</protein>
<reference evidence="10 11" key="1">
    <citation type="submission" date="2024-04" db="EMBL/GenBank/DDBJ databases">
        <title>Novel species of the genus Ideonella isolated from streams.</title>
        <authorList>
            <person name="Lu H."/>
        </authorList>
    </citation>
    <scope>NUCLEOTIDE SEQUENCE [LARGE SCALE GENOMIC DNA]</scope>
    <source>
        <strain evidence="10 11">DXS22W</strain>
    </source>
</reference>
<comment type="similarity">
    <text evidence="6">Belongs to the bacterial secretin family.</text>
</comment>
<dbReference type="PANTHER" id="PTHR30332:SF17">
    <property type="entry name" value="TYPE IV PILIATION SYSTEM PROTEIN DR_0774-RELATED"/>
    <property type="match status" value="1"/>
</dbReference>
<evidence type="ECO:0000313" key="11">
    <source>
        <dbReference type="Proteomes" id="UP001365405"/>
    </source>
</evidence>
<name>A0ABU9CH31_9BURK</name>
<dbReference type="Proteomes" id="UP001365405">
    <property type="component" value="Unassembled WGS sequence"/>
</dbReference>
<evidence type="ECO:0000256" key="7">
    <source>
        <dbReference type="RuleBase" id="RU004004"/>
    </source>
</evidence>
<dbReference type="InterPro" id="IPR005644">
    <property type="entry name" value="NolW-like"/>
</dbReference>
<dbReference type="SMART" id="SM00965">
    <property type="entry name" value="STN"/>
    <property type="match status" value="1"/>
</dbReference>
<evidence type="ECO:0000256" key="8">
    <source>
        <dbReference type="SAM" id="MobiDB-lite"/>
    </source>
</evidence>
<comment type="subcellular location">
    <subcellularLocation>
        <location evidence="7">Cell outer membrane</location>
    </subcellularLocation>
    <subcellularLocation>
        <location evidence="1">Membrane</location>
    </subcellularLocation>
</comment>
<dbReference type="PANTHER" id="PTHR30332">
    <property type="entry name" value="PROBABLE GENERAL SECRETION PATHWAY PROTEIN D"/>
    <property type="match status" value="1"/>
</dbReference>
<keyword evidence="2 7" id="KW-0813">Transport</keyword>
<feature type="domain" description="Secretin/TonB short N-terminal" evidence="9">
    <location>
        <begin position="191"/>
        <end position="242"/>
    </location>
</feature>
<evidence type="ECO:0000256" key="2">
    <source>
        <dbReference type="ARBA" id="ARBA00022448"/>
    </source>
</evidence>
<dbReference type="Pfam" id="PF03958">
    <property type="entry name" value="Secretin_N"/>
    <property type="match status" value="1"/>
</dbReference>
<keyword evidence="11" id="KW-1185">Reference proteome</keyword>
<organism evidence="10 11">
    <name type="scientific">Pseudaquabacterium inlustre</name>
    <dbReference type="NCBI Taxonomy" id="2984192"/>
    <lineage>
        <taxon>Bacteria</taxon>
        <taxon>Pseudomonadati</taxon>
        <taxon>Pseudomonadota</taxon>
        <taxon>Betaproteobacteria</taxon>
        <taxon>Burkholderiales</taxon>
        <taxon>Sphaerotilaceae</taxon>
        <taxon>Pseudaquabacterium</taxon>
    </lineage>
</organism>
<dbReference type="RefSeq" id="WP_341409713.1">
    <property type="nucleotide sequence ID" value="NZ_JBBUTH010000003.1"/>
</dbReference>
<feature type="region of interest" description="Disordered" evidence="8">
    <location>
        <begin position="705"/>
        <end position="725"/>
    </location>
</feature>
<dbReference type="InterPro" id="IPR050810">
    <property type="entry name" value="Bact_Secretion_Sys_Channel"/>
</dbReference>
<gene>
    <name evidence="10" type="ORF">AACH10_07330</name>
</gene>
<dbReference type="InterPro" id="IPR038591">
    <property type="entry name" value="NolW-like_sf"/>
</dbReference>
<dbReference type="EMBL" id="JBBUTH010000003">
    <property type="protein sequence ID" value="MEK8050044.1"/>
    <property type="molecule type" value="Genomic_DNA"/>
</dbReference>
<keyword evidence="4" id="KW-0472">Membrane</keyword>
<dbReference type="PRINTS" id="PR00811">
    <property type="entry name" value="BCTERIALGSPD"/>
</dbReference>
<accession>A0ABU9CH31</accession>